<reference evidence="4 5" key="1">
    <citation type="submission" date="2014-01" db="EMBL/GenBank/DDBJ databases">
        <title>Roseivivax isoporae LMG 25204 Genome Sequencing.</title>
        <authorList>
            <person name="Lai Q."/>
            <person name="Li G."/>
            <person name="Shao Z."/>
        </authorList>
    </citation>
    <scope>NUCLEOTIDE SEQUENCE [LARGE SCALE GENOMIC DNA]</scope>
    <source>
        <strain evidence="4 5">LMG 25204</strain>
    </source>
</reference>
<evidence type="ECO:0000256" key="1">
    <source>
        <dbReference type="ARBA" id="ARBA00008007"/>
    </source>
</evidence>
<feature type="domain" description="Double zinc ribbon" evidence="3">
    <location>
        <begin position="10"/>
        <end position="69"/>
    </location>
</feature>
<feature type="domain" description="Phosphoribosyltransferase" evidence="2">
    <location>
        <begin position="188"/>
        <end position="238"/>
    </location>
</feature>
<keyword evidence="5" id="KW-1185">Reference proteome</keyword>
<proteinExistence type="inferred from homology"/>
<dbReference type="InterPro" id="IPR000836">
    <property type="entry name" value="PRTase_dom"/>
</dbReference>
<dbReference type="Pfam" id="PF00156">
    <property type="entry name" value="Pribosyltran"/>
    <property type="match status" value="1"/>
</dbReference>
<dbReference type="CDD" id="cd06223">
    <property type="entry name" value="PRTases_typeI"/>
    <property type="match status" value="1"/>
</dbReference>
<dbReference type="STRING" id="1449351.RISW2_12895"/>
<evidence type="ECO:0000313" key="4">
    <source>
        <dbReference type="EMBL" id="ETX30559.1"/>
    </source>
</evidence>
<accession>X7FEZ1</accession>
<comment type="similarity">
    <text evidence="1">Belongs to the ComF/GntX family.</text>
</comment>
<evidence type="ECO:0000259" key="2">
    <source>
        <dbReference type="Pfam" id="PF00156"/>
    </source>
</evidence>
<dbReference type="PATRIC" id="fig|1449351.3.peg.619"/>
<dbReference type="eggNOG" id="COG1040">
    <property type="taxonomic scope" value="Bacteria"/>
</dbReference>
<organism evidence="4 5">
    <name type="scientific">Roseivivax isoporae LMG 25204</name>
    <dbReference type="NCBI Taxonomy" id="1449351"/>
    <lineage>
        <taxon>Bacteria</taxon>
        <taxon>Pseudomonadati</taxon>
        <taxon>Pseudomonadota</taxon>
        <taxon>Alphaproteobacteria</taxon>
        <taxon>Rhodobacterales</taxon>
        <taxon>Roseobacteraceae</taxon>
        <taxon>Roseivivax</taxon>
    </lineage>
</organism>
<evidence type="ECO:0000313" key="5">
    <source>
        <dbReference type="Proteomes" id="UP000023430"/>
    </source>
</evidence>
<dbReference type="EMBL" id="JAME01000003">
    <property type="protein sequence ID" value="ETX30559.1"/>
    <property type="molecule type" value="Genomic_DNA"/>
</dbReference>
<dbReference type="SUPFAM" id="SSF53271">
    <property type="entry name" value="PRTase-like"/>
    <property type="match status" value="1"/>
</dbReference>
<comment type="caution">
    <text evidence="4">The sequence shown here is derived from an EMBL/GenBank/DDBJ whole genome shotgun (WGS) entry which is preliminary data.</text>
</comment>
<dbReference type="OrthoDB" id="9779910at2"/>
<dbReference type="Proteomes" id="UP000023430">
    <property type="component" value="Unassembled WGS sequence"/>
</dbReference>
<sequence>MLRERLQTAIRAVYPPRCLSCGGLVESDAALCGACWGGTAFISGLVCDLCGVPLPGDPTAGAESCDECMRIARPWARGRAALLYRGTGRALVLALKHGDRHDIALPAARWMARAAAPLLVPDTLIVPVPLHLTRLLRRLSNQSALLAQALARVTGHDACPDALVRRVRTPSLDGRTREERFAVLGDAIAVRPRRRAAIAGRPILLVDDVMTTGATLSAATDALIAAGAGPVCVAALARVARDT</sequence>
<evidence type="ECO:0000259" key="3">
    <source>
        <dbReference type="Pfam" id="PF18912"/>
    </source>
</evidence>
<dbReference type="InterPro" id="IPR044005">
    <property type="entry name" value="DZR_2"/>
</dbReference>
<dbReference type="InterPro" id="IPR051910">
    <property type="entry name" value="ComF/GntX_DNA_util-trans"/>
</dbReference>
<dbReference type="InterPro" id="IPR029057">
    <property type="entry name" value="PRTase-like"/>
</dbReference>
<dbReference type="PANTHER" id="PTHR47505">
    <property type="entry name" value="DNA UTILIZATION PROTEIN YHGH"/>
    <property type="match status" value="1"/>
</dbReference>
<protein>
    <submittedName>
        <fullName evidence="4">Competence protein ComF</fullName>
    </submittedName>
</protein>
<name>X7FEZ1_9RHOB</name>
<gene>
    <name evidence="4" type="ORF">RISW2_12895</name>
</gene>
<dbReference type="RefSeq" id="WP_043766374.1">
    <property type="nucleotide sequence ID" value="NZ_JAME01000003.1"/>
</dbReference>
<dbReference type="PANTHER" id="PTHR47505:SF1">
    <property type="entry name" value="DNA UTILIZATION PROTEIN YHGH"/>
    <property type="match status" value="1"/>
</dbReference>
<dbReference type="Pfam" id="PF18912">
    <property type="entry name" value="DZR_2"/>
    <property type="match status" value="1"/>
</dbReference>
<dbReference type="AlphaFoldDB" id="X7FEZ1"/>
<dbReference type="Gene3D" id="3.40.50.2020">
    <property type="match status" value="1"/>
</dbReference>